<feature type="non-terminal residue" evidence="1">
    <location>
        <position position="1"/>
    </location>
</feature>
<accession>A0A0B7APR6</accession>
<protein>
    <submittedName>
        <fullName evidence="1">Uncharacterized protein</fullName>
    </submittedName>
</protein>
<proteinExistence type="predicted"/>
<organism evidence="1">
    <name type="scientific">Arion vulgaris</name>
    <dbReference type="NCBI Taxonomy" id="1028688"/>
    <lineage>
        <taxon>Eukaryota</taxon>
        <taxon>Metazoa</taxon>
        <taxon>Spiralia</taxon>
        <taxon>Lophotrochozoa</taxon>
        <taxon>Mollusca</taxon>
        <taxon>Gastropoda</taxon>
        <taxon>Heterobranchia</taxon>
        <taxon>Euthyneura</taxon>
        <taxon>Panpulmonata</taxon>
        <taxon>Eupulmonata</taxon>
        <taxon>Stylommatophora</taxon>
        <taxon>Helicina</taxon>
        <taxon>Arionoidea</taxon>
        <taxon>Arionidae</taxon>
        <taxon>Arion</taxon>
    </lineage>
</organism>
<dbReference type="EMBL" id="HACG01035101">
    <property type="protein sequence ID" value="CEK81966.1"/>
    <property type="molecule type" value="Transcribed_RNA"/>
</dbReference>
<dbReference type="AlphaFoldDB" id="A0A0B7APR6"/>
<reference evidence="1" key="1">
    <citation type="submission" date="2014-12" db="EMBL/GenBank/DDBJ databases">
        <title>Insight into the proteome of Arion vulgaris.</title>
        <authorList>
            <person name="Aradska J."/>
            <person name="Bulat T."/>
            <person name="Smidak R."/>
            <person name="Sarate P."/>
            <person name="Gangsoo J."/>
            <person name="Sialana F."/>
            <person name="Bilban M."/>
            <person name="Lubec G."/>
        </authorList>
    </citation>
    <scope>NUCLEOTIDE SEQUENCE</scope>
    <source>
        <tissue evidence="1">Skin</tissue>
    </source>
</reference>
<evidence type="ECO:0000313" key="1">
    <source>
        <dbReference type="EMBL" id="CEK81966.1"/>
    </source>
</evidence>
<sequence>IIGNIEKHACLIGGSGLFVFLIGGSELSVFLISNQEIVYQDILMLKYSTVSVRWIYVSADRDTFLIQSIL</sequence>
<gene>
    <name evidence="1" type="primary">ORF128933</name>
</gene>
<name>A0A0B7APR6_9EUPU</name>